<comment type="similarity">
    <text evidence="2 11 12">Belongs to the TonB-dependent receptor family.</text>
</comment>
<evidence type="ECO:0000259" key="15">
    <source>
        <dbReference type="Pfam" id="PF00593"/>
    </source>
</evidence>
<evidence type="ECO:0000256" key="2">
    <source>
        <dbReference type="ARBA" id="ARBA00009810"/>
    </source>
</evidence>
<protein>
    <recommendedName>
        <fullName evidence="19">TonB-dependent receptor</fullName>
    </recommendedName>
</protein>
<gene>
    <name evidence="17" type="ORF">X805_05050</name>
</gene>
<evidence type="ECO:0000256" key="14">
    <source>
        <dbReference type="SAM" id="SignalP"/>
    </source>
</evidence>
<evidence type="ECO:0000256" key="3">
    <source>
        <dbReference type="ARBA" id="ARBA00022448"/>
    </source>
</evidence>
<feature type="compositionally biased region" description="Basic and acidic residues" evidence="13">
    <location>
        <begin position="367"/>
        <end position="379"/>
    </location>
</feature>
<sequence>MNTPKKAPRNARTIARTNTPGQRGARLLLPLASVAALAAAQVQAQESVPTVPAQPPQATLERVEIRASRPDESHERRQATAAKTVIGREELERQGDATVTEVLKRQPGVTLDGRPGRGGNPRLRGLGGGYTQILINGERLPMGMSLDALTPGQVERIEITRGPTAETGAQAVAGTIDIVLREDVRQRLNDLHLSLGRDDGRWQPGLSWTRAEQIEDLSYNLSVHLRESRSDDGSLLRTVETTQADGQLALDQDRVDESRSLRRSVHAGGRVQWRLGAGESFALMPFLLRSENVSAGRRTLLTRAGSADYAQADTSGESGFSLARLNAQWQTRLEGGLRLELRAGATGSRSDGSSRRTEADAAGSPLRRIDEERDGRDRWLSTGGKASRPLVEGRHLLALGWELESGRRDESRSTLQTEADGSTRVLDGDFGDTLQSRSRRASLWIQDEWTPTPQWSIQAGLRHERIDTRGSTGIAGQAEAVNRSRVTAPMLHAVYRLEEGGRSLIRAGLTRSYKAPTLAQMIARSTRANGSNLEINPDRGGNPDLRPELATGLDLAWEQHLAQGGVFSVGVFERRIDDLIRNQVALENTGDAALRWVSRPQNIGRARSRGLELEAKARAAELAALIAPPAEGAAPLPAVDLRANLSVYRSRVESLSGPDNRLDNQPGWSAGAGADWRVRGTPLTLGASVSFTPGYAVQLDASRRATVDTRQVIDAYALWTFAPDLKLRVSASNLAARDSVSTTTVDGATTRQTATTWGRSSTAWAVRLEMKL</sequence>
<feature type="chain" id="PRO_5001576740" description="TonB-dependent receptor" evidence="14">
    <location>
        <begin position="45"/>
        <end position="772"/>
    </location>
</feature>
<dbReference type="GO" id="GO:0044718">
    <property type="term" value="P:siderophore transmembrane transport"/>
    <property type="evidence" value="ECO:0007669"/>
    <property type="project" value="TreeGrafter"/>
</dbReference>
<dbReference type="RefSeq" id="WP_051631481.1">
    <property type="nucleotide sequence ID" value="NZ_AZRA01000011.1"/>
</dbReference>
<evidence type="ECO:0000256" key="7">
    <source>
        <dbReference type="ARBA" id="ARBA00023077"/>
    </source>
</evidence>
<feature type="domain" description="TonB-dependent receptor-like beta-barrel" evidence="15">
    <location>
        <begin position="299"/>
        <end position="734"/>
    </location>
</feature>
<keyword evidence="4 11" id="KW-1134">Transmembrane beta strand</keyword>
<feature type="region of interest" description="Disordered" evidence="13">
    <location>
        <begin position="1"/>
        <end position="22"/>
    </location>
</feature>
<dbReference type="CDD" id="cd01347">
    <property type="entry name" value="ligand_gated_channel"/>
    <property type="match status" value="1"/>
</dbReference>
<evidence type="ECO:0000256" key="5">
    <source>
        <dbReference type="ARBA" id="ARBA00022692"/>
    </source>
</evidence>
<feature type="domain" description="TonB-dependent receptor plug" evidence="16">
    <location>
        <begin position="77"/>
        <end position="175"/>
    </location>
</feature>
<dbReference type="Proteomes" id="UP000026714">
    <property type="component" value="Unassembled WGS sequence"/>
</dbReference>
<evidence type="ECO:0000256" key="8">
    <source>
        <dbReference type="ARBA" id="ARBA00023136"/>
    </source>
</evidence>
<evidence type="ECO:0000313" key="18">
    <source>
        <dbReference type="Proteomes" id="UP000026714"/>
    </source>
</evidence>
<evidence type="ECO:0000256" key="6">
    <source>
        <dbReference type="ARBA" id="ARBA00022729"/>
    </source>
</evidence>
<dbReference type="PROSITE" id="PS52016">
    <property type="entry name" value="TONB_DEPENDENT_REC_3"/>
    <property type="match status" value="1"/>
</dbReference>
<keyword evidence="18" id="KW-1185">Reference proteome</keyword>
<keyword evidence="3 11" id="KW-0813">Transport</keyword>
<evidence type="ECO:0000256" key="1">
    <source>
        <dbReference type="ARBA" id="ARBA00004571"/>
    </source>
</evidence>
<evidence type="ECO:0000259" key="16">
    <source>
        <dbReference type="Pfam" id="PF07715"/>
    </source>
</evidence>
<reference evidence="17 18" key="1">
    <citation type="journal article" date="2014" name="FEMS Microbiol. Ecol.">
        <title>Sphaerotilus natans encrusted with nanoball-shaped Fe(III) oxide minerals formed by nitrate-reducing mixotrophic Fe(II) oxidation.</title>
        <authorList>
            <person name="Park S."/>
            <person name="Kim D.H."/>
            <person name="Lee J.H."/>
            <person name="Hur H.G."/>
        </authorList>
    </citation>
    <scope>NUCLEOTIDE SEQUENCE [LARGE SCALE GENOMIC DNA]</scope>
    <source>
        <strain evidence="17 18">DSM 6575</strain>
    </source>
</reference>
<dbReference type="PANTHER" id="PTHR30069:SF29">
    <property type="entry name" value="HEMOGLOBIN AND HEMOGLOBIN-HAPTOGLOBIN-BINDING PROTEIN 1-RELATED"/>
    <property type="match status" value="1"/>
</dbReference>
<evidence type="ECO:0000313" key="17">
    <source>
        <dbReference type="EMBL" id="KDB53873.1"/>
    </source>
</evidence>
<feature type="region of interest" description="Disordered" evidence="13">
    <location>
        <begin position="343"/>
        <end position="385"/>
    </location>
</feature>
<proteinExistence type="inferred from homology"/>
<dbReference type="STRING" id="34103.SAMN05421778_10835"/>
<keyword evidence="7 12" id="KW-0798">TonB box</keyword>
<dbReference type="PANTHER" id="PTHR30069">
    <property type="entry name" value="TONB-DEPENDENT OUTER MEMBRANE RECEPTOR"/>
    <property type="match status" value="1"/>
</dbReference>
<dbReference type="Pfam" id="PF07715">
    <property type="entry name" value="Plug"/>
    <property type="match status" value="1"/>
</dbReference>
<dbReference type="InterPro" id="IPR000531">
    <property type="entry name" value="Beta-barrel_TonB"/>
</dbReference>
<evidence type="ECO:0000256" key="11">
    <source>
        <dbReference type="PROSITE-ProRule" id="PRU01360"/>
    </source>
</evidence>
<dbReference type="InterPro" id="IPR039426">
    <property type="entry name" value="TonB-dep_rcpt-like"/>
</dbReference>
<dbReference type="Pfam" id="PF00593">
    <property type="entry name" value="TonB_dep_Rec_b-barrel"/>
    <property type="match status" value="1"/>
</dbReference>
<dbReference type="EMBL" id="AZRA01000011">
    <property type="protein sequence ID" value="KDB53873.1"/>
    <property type="molecule type" value="Genomic_DNA"/>
</dbReference>
<name>A0A059KRY4_9BURK</name>
<dbReference type="SUPFAM" id="SSF56935">
    <property type="entry name" value="Porins"/>
    <property type="match status" value="1"/>
</dbReference>
<feature type="signal peptide" evidence="14">
    <location>
        <begin position="1"/>
        <end position="44"/>
    </location>
</feature>
<evidence type="ECO:0008006" key="19">
    <source>
        <dbReference type="Google" id="ProtNLM"/>
    </source>
</evidence>
<dbReference type="InterPro" id="IPR012910">
    <property type="entry name" value="Plug_dom"/>
</dbReference>
<dbReference type="eggNOG" id="COG4771">
    <property type="taxonomic scope" value="Bacteria"/>
</dbReference>
<comment type="subcellular location">
    <subcellularLocation>
        <location evidence="1 11">Cell outer membrane</location>
        <topology evidence="1 11">Multi-pass membrane protein</topology>
    </subcellularLocation>
</comment>
<dbReference type="GO" id="GO:0015344">
    <property type="term" value="F:siderophore uptake transmembrane transporter activity"/>
    <property type="evidence" value="ECO:0007669"/>
    <property type="project" value="TreeGrafter"/>
</dbReference>
<dbReference type="AlphaFoldDB" id="A0A059KRY4"/>
<keyword evidence="5 11" id="KW-0812">Transmembrane</keyword>
<dbReference type="InterPro" id="IPR036942">
    <property type="entry name" value="Beta-barrel_TonB_sf"/>
</dbReference>
<keyword evidence="9" id="KW-0675">Receptor</keyword>
<evidence type="ECO:0000256" key="10">
    <source>
        <dbReference type="ARBA" id="ARBA00023237"/>
    </source>
</evidence>
<keyword evidence="10 11" id="KW-0998">Cell outer membrane</keyword>
<evidence type="ECO:0000256" key="4">
    <source>
        <dbReference type="ARBA" id="ARBA00022452"/>
    </source>
</evidence>
<organism evidence="17 18">
    <name type="scientific">Sphaerotilus natans subsp. natans DSM 6575</name>
    <dbReference type="NCBI Taxonomy" id="1286631"/>
    <lineage>
        <taxon>Bacteria</taxon>
        <taxon>Pseudomonadati</taxon>
        <taxon>Pseudomonadota</taxon>
        <taxon>Betaproteobacteria</taxon>
        <taxon>Burkholderiales</taxon>
        <taxon>Sphaerotilaceae</taxon>
        <taxon>Sphaerotilus</taxon>
    </lineage>
</organism>
<feature type="region of interest" description="Disordered" evidence="13">
    <location>
        <begin position="408"/>
        <end position="431"/>
    </location>
</feature>
<dbReference type="InterPro" id="IPR037066">
    <property type="entry name" value="Plug_dom_sf"/>
</dbReference>
<dbReference type="Gene3D" id="2.170.130.10">
    <property type="entry name" value="TonB-dependent receptor, plug domain"/>
    <property type="match status" value="1"/>
</dbReference>
<dbReference type="PATRIC" id="fig|1286631.3.peg.497"/>
<evidence type="ECO:0000256" key="12">
    <source>
        <dbReference type="RuleBase" id="RU003357"/>
    </source>
</evidence>
<evidence type="ECO:0000256" key="13">
    <source>
        <dbReference type="SAM" id="MobiDB-lite"/>
    </source>
</evidence>
<dbReference type="GO" id="GO:0009279">
    <property type="term" value="C:cell outer membrane"/>
    <property type="evidence" value="ECO:0007669"/>
    <property type="project" value="UniProtKB-SubCell"/>
</dbReference>
<comment type="caution">
    <text evidence="17">The sequence shown here is derived from an EMBL/GenBank/DDBJ whole genome shotgun (WGS) entry which is preliminary data.</text>
</comment>
<dbReference type="Gene3D" id="2.40.170.20">
    <property type="entry name" value="TonB-dependent receptor, beta-barrel domain"/>
    <property type="match status" value="1"/>
</dbReference>
<accession>A0A059KRY4</accession>
<evidence type="ECO:0000256" key="9">
    <source>
        <dbReference type="ARBA" id="ARBA00023170"/>
    </source>
</evidence>
<keyword evidence="8 11" id="KW-0472">Membrane</keyword>
<keyword evidence="6 14" id="KW-0732">Signal</keyword>